<reference evidence="3" key="1">
    <citation type="journal article" date="2020" name="ISME J.">
        <title>Gammaproteobacteria mediating utilization of methyl-, sulfur- and petroleum organic compounds in deep ocean hydrothermal plumes.</title>
        <authorList>
            <person name="Zhou Z."/>
            <person name="Liu Y."/>
            <person name="Pan J."/>
            <person name="Cron B.R."/>
            <person name="Toner B.M."/>
            <person name="Anantharaman K."/>
            <person name="Breier J.A."/>
            <person name="Dick G.J."/>
            <person name="Li M."/>
        </authorList>
    </citation>
    <scope>NUCLEOTIDE SEQUENCE</scope>
    <source>
        <strain evidence="3">SZUA-1515</strain>
    </source>
</reference>
<dbReference type="GO" id="GO:0016747">
    <property type="term" value="F:acyltransferase activity, transferring groups other than amino-acyl groups"/>
    <property type="evidence" value="ECO:0007669"/>
    <property type="project" value="InterPro"/>
</dbReference>
<evidence type="ECO:0000313" key="4">
    <source>
        <dbReference type="Proteomes" id="UP000608579"/>
    </source>
</evidence>
<evidence type="ECO:0000259" key="2">
    <source>
        <dbReference type="Pfam" id="PF22691"/>
    </source>
</evidence>
<accession>A0A832ZVX6</accession>
<sequence>MKDVVISGYSETPFSRARVDKGEPRLTAEEYYAWALELLLQNTGLEKKDLKGQGVGVIGSEWPHSEIWSAEVVQNLGLEPKFLVRADHGGANAAALLVQGAFAIHAGFVEHFLLIGADAPLSITAPGSRTWRYEEDYMKPFGTMGPNSMIAMVMRRYMHQHNAKPEHFGKISITQRQHASLNPNAYLKKPLTMEEYLNSRLISDPLRLLDICIWVNGGFALLLSRRDRAKEITDKPVSILGFGEWHNPEAENQLKDITTTGIKIAAEQAYKMAGKRPSDMKFFQPYDDYTVAVLMQLEEAGFCSKGEGGRFIEQTDISHRGDLPVNTSGGQLSAGQAGMAGGFLHIVEAVRQIRGEAGERQVKDANIGLVTALGGLAFGGTFIHNYAIILGGE</sequence>
<protein>
    <submittedName>
        <fullName evidence="3">Thiolase family protein</fullName>
    </submittedName>
</protein>
<dbReference type="SUPFAM" id="SSF53901">
    <property type="entry name" value="Thiolase-like"/>
    <property type="match status" value="2"/>
</dbReference>
<evidence type="ECO:0000256" key="1">
    <source>
        <dbReference type="ARBA" id="ARBA00023229"/>
    </source>
</evidence>
<evidence type="ECO:0000313" key="3">
    <source>
        <dbReference type="EMBL" id="HIQ29831.1"/>
    </source>
</evidence>
<dbReference type="InterPro" id="IPR016039">
    <property type="entry name" value="Thiolase-like"/>
</dbReference>
<keyword evidence="1" id="KW-0414">Isoprene biosynthesis</keyword>
<dbReference type="Pfam" id="PF22691">
    <property type="entry name" value="Thiolase_C_1"/>
    <property type="match status" value="1"/>
</dbReference>
<organism evidence="3 4">
    <name type="scientific">Caldiarchaeum subterraneum</name>
    <dbReference type="NCBI Taxonomy" id="311458"/>
    <lineage>
        <taxon>Archaea</taxon>
        <taxon>Nitrososphaerota</taxon>
        <taxon>Candidatus Caldarchaeales</taxon>
        <taxon>Candidatus Caldarchaeaceae</taxon>
        <taxon>Candidatus Caldarchaeum</taxon>
    </lineage>
</organism>
<dbReference type="CDD" id="cd00829">
    <property type="entry name" value="SCP-x_thiolase"/>
    <property type="match status" value="1"/>
</dbReference>
<dbReference type="InterPro" id="IPR002155">
    <property type="entry name" value="Thiolase"/>
</dbReference>
<comment type="caution">
    <text evidence="3">The sequence shown here is derived from an EMBL/GenBank/DDBJ whole genome shotgun (WGS) entry which is preliminary data.</text>
</comment>
<feature type="domain" description="Thiolase C-terminal" evidence="2">
    <location>
        <begin position="244"/>
        <end position="377"/>
    </location>
</feature>
<dbReference type="PANTHER" id="PTHR42870">
    <property type="entry name" value="ACETYL-COA C-ACETYLTRANSFERASE"/>
    <property type="match status" value="1"/>
</dbReference>
<proteinExistence type="predicted"/>
<dbReference type="GO" id="GO:0008299">
    <property type="term" value="P:isoprenoid biosynthetic process"/>
    <property type="evidence" value="ECO:0007669"/>
    <property type="project" value="UniProtKB-KW"/>
</dbReference>
<dbReference type="PANTHER" id="PTHR42870:SF1">
    <property type="entry name" value="NON-SPECIFIC LIPID-TRANSFER PROTEIN-LIKE 2"/>
    <property type="match status" value="1"/>
</dbReference>
<dbReference type="EMBL" id="DQVM01000088">
    <property type="protein sequence ID" value="HIQ29831.1"/>
    <property type="molecule type" value="Genomic_DNA"/>
</dbReference>
<dbReference type="AlphaFoldDB" id="A0A832ZVX6"/>
<dbReference type="Proteomes" id="UP000608579">
    <property type="component" value="Unassembled WGS sequence"/>
</dbReference>
<name>A0A832ZVX6_CALS0</name>
<dbReference type="Gene3D" id="3.40.47.10">
    <property type="match status" value="1"/>
</dbReference>
<gene>
    <name evidence="3" type="ORF">EYH45_04620</name>
</gene>
<dbReference type="InterPro" id="IPR055140">
    <property type="entry name" value="Thiolase_C_2"/>
</dbReference>
<dbReference type="PIRSF" id="PIRSF000429">
    <property type="entry name" value="Ac-CoA_Ac_transf"/>
    <property type="match status" value="1"/>
</dbReference>